<dbReference type="Proteomes" id="UP000178288">
    <property type="component" value="Unassembled WGS sequence"/>
</dbReference>
<evidence type="ECO:0000259" key="1">
    <source>
        <dbReference type="Pfam" id="PF00156"/>
    </source>
</evidence>
<dbReference type="AlphaFoldDB" id="A0A1G2UWZ1"/>
<dbReference type="InterPro" id="IPR029057">
    <property type="entry name" value="PRTase-like"/>
</dbReference>
<comment type="caution">
    <text evidence="2">The sequence shown here is derived from an EMBL/GenBank/DDBJ whole genome shotgun (WGS) entry which is preliminary data.</text>
</comment>
<sequence length="211" mass="22686">MIEKVVQILARLGAVIDKSHLVYTSGKHGSAYINKDAIYPHTAETSHLCELLALEFVADGIEVVIAPAVGGCILSNRVAEHLTRWGADEEVLGVYADKDGDGFVIKRGYDKLVVGKRVLVVEDVLTTGGSAKKVIEAVRAIGGHVIGLGALCNRGGITKEDMTVPKLFALLNVRLDTWDEADCPLCQHDVPINTDVGEGRKFLAKTAVTER</sequence>
<reference evidence="2 3" key="1">
    <citation type="journal article" date="2016" name="Nat. Commun.">
        <title>Thousands of microbial genomes shed light on interconnected biogeochemical processes in an aquifer system.</title>
        <authorList>
            <person name="Anantharaman K."/>
            <person name="Brown C.T."/>
            <person name="Hug L.A."/>
            <person name="Sharon I."/>
            <person name="Castelle C.J."/>
            <person name="Probst A.J."/>
            <person name="Thomas B.C."/>
            <person name="Singh A."/>
            <person name="Wilkins M.J."/>
            <person name="Karaoz U."/>
            <person name="Brodie E.L."/>
            <person name="Williams K.H."/>
            <person name="Hubbard S.S."/>
            <person name="Banfield J.F."/>
        </authorList>
    </citation>
    <scope>NUCLEOTIDE SEQUENCE [LARGE SCALE GENOMIC DNA]</scope>
</reference>
<proteinExistence type="predicted"/>
<dbReference type="Pfam" id="PF00156">
    <property type="entry name" value="Pribosyltran"/>
    <property type="match status" value="1"/>
</dbReference>
<evidence type="ECO:0000313" key="3">
    <source>
        <dbReference type="Proteomes" id="UP000178288"/>
    </source>
</evidence>
<dbReference type="EMBL" id="MHWV01000017">
    <property type="protein sequence ID" value="OHB13903.1"/>
    <property type="molecule type" value="Genomic_DNA"/>
</dbReference>
<accession>A0A1G2UWZ1</accession>
<dbReference type="SUPFAM" id="SSF53271">
    <property type="entry name" value="PRTase-like"/>
    <property type="match status" value="1"/>
</dbReference>
<dbReference type="Gene3D" id="3.40.50.2020">
    <property type="match status" value="1"/>
</dbReference>
<gene>
    <name evidence="2" type="ORF">A3G05_00290</name>
</gene>
<name>A0A1G2UWZ1_9BACT</name>
<dbReference type="CDD" id="cd06223">
    <property type="entry name" value="PRTases_typeI"/>
    <property type="match status" value="1"/>
</dbReference>
<protein>
    <recommendedName>
        <fullName evidence="1">Phosphoribosyltransferase domain-containing protein</fullName>
    </recommendedName>
</protein>
<organism evidence="2 3">
    <name type="scientific">Candidatus Zambryskibacteria bacterium RIFCSPLOWO2_12_FULL_45_14</name>
    <dbReference type="NCBI Taxonomy" id="1802778"/>
    <lineage>
        <taxon>Bacteria</taxon>
        <taxon>Candidatus Zambryskiibacteriota</taxon>
    </lineage>
</organism>
<evidence type="ECO:0000313" key="2">
    <source>
        <dbReference type="EMBL" id="OHB13903.1"/>
    </source>
</evidence>
<feature type="domain" description="Phosphoribosyltransferase" evidence="1">
    <location>
        <begin position="60"/>
        <end position="162"/>
    </location>
</feature>
<dbReference type="InterPro" id="IPR000836">
    <property type="entry name" value="PRTase_dom"/>
</dbReference>